<dbReference type="EMBL" id="CP063078">
    <property type="protein sequence ID" value="QOQ86921.1"/>
    <property type="molecule type" value="Genomic_DNA"/>
</dbReference>
<dbReference type="InterPro" id="IPR036390">
    <property type="entry name" value="WH_DNA-bd_sf"/>
</dbReference>
<dbReference type="AlphaFoldDB" id="A0A7M1LF00"/>
<dbReference type="InterPro" id="IPR036388">
    <property type="entry name" value="WH-like_DNA-bd_sf"/>
</dbReference>
<protein>
    <submittedName>
        <fullName evidence="2">WYL domain-containing transcriptional regulator</fullName>
    </submittedName>
</protein>
<accession>A0A7M1LF00</accession>
<dbReference type="SUPFAM" id="SSF46785">
    <property type="entry name" value="Winged helix' DNA-binding domain"/>
    <property type="match status" value="1"/>
</dbReference>
<organism evidence="2 3">
    <name type="scientific">Campylobacter corcagiensis</name>
    <dbReference type="NCBI Taxonomy" id="1448857"/>
    <lineage>
        <taxon>Bacteria</taxon>
        <taxon>Pseudomonadati</taxon>
        <taxon>Campylobacterota</taxon>
        <taxon>Epsilonproteobacteria</taxon>
        <taxon>Campylobacterales</taxon>
        <taxon>Campylobacteraceae</taxon>
        <taxon>Campylobacter</taxon>
    </lineage>
</organism>
<feature type="domain" description="WYL" evidence="1">
    <location>
        <begin position="122"/>
        <end position="184"/>
    </location>
</feature>
<evidence type="ECO:0000259" key="1">
    <source>
        <dbReference type="Pfam" id="PF13280"/>
    </source>
</evidence>
<dbReference type="Proteomes" id="UP000594749">
    <property type="component" value="Chromosome"/>
</dbReference>
<dbReference type="Pfam" id="PF13280">
    <property type="entry name" value="WYL"/>
    <property type="match status" value="1"/>
</dbReference>
<dbReference type="InterPro" id="IPR026881">
    <property type="entry name" value="WYL_dom"/>
</dbReference>
<reference evidence="2 3" key="1">
    <citation type="submission" date="2020-10" db="EMBL/GenBank/DDBJ databases">
        <title>Campylobacter and Helicobacter PacBio genomes.</title>
        <authorList>
            <person name="Lane C."/>
        </authorList>
    </citation>
    <scope>NUCLEOTIDE SEQUENCE [LARGE SCALE GENOMIC DNA]</scope>
    <source>
        <strain evidence="2 3">2016D-0077</strain>
    </source>
</reference>
<dbReference type="InterPro" id="IPR051534">
    <property type="entry name" value="CBASS_pafABC_assoc_protein"/>
</dbReference>
<dbReference type="PROSITE" id="PS52050">
    <property type="entry name" value="WYL"/>
    <property type="match status" value="1"/>
</dbReference>
<dbReference type="Gene3D" id="1.10.10.10">
    <property type="entry name" value="Winged helix-like DNA-binding domain superfamily/Winged helix DNA-binding domain"/>
    <property type="match status" value="1"/>
</dbReference>
<keyword evidence="3" id="KW-1185">Reference proteome</keyword>
<evidence type="ECO:0000313" key="2">
    <source>
        <dbReference type="EMBL" id="QOQ86921.1"/>
    </source>
</evidence>
<dbReference type="RefSeq" id="WP_025803277.1">
    <property type="nucleotide sequence ID" value="NZ_CP053842.1"/>
</dbReference>
<dbReference type="PANTHER" id="PTHR34580">
    <property type="match status" value="1"/>
</dbReference>
<dbReference type="OrthoDB" id="6521217at2"/>
<name>A0A7M1LF00_9BACT</name>
<evidence type="ECO:0000313" key="3">
    <source>
        <dbReference type="Proteomes" id="UP000594749"/>
    </source>
</evidence>
<gene>
    <name evidence="2" type="ORF">IMC76_06830</name>
</gene>
<proteinExistence type="predicted"/>
<sequence length="293" mass="34568">MPTQKTLKKTKEILNILKKSSTSEEKLCEIFSKDRRTIARYIKILKDDGINIRLENGIYKITGFEKDENSVIYEVIKNLSQNQGVEFFNKSKNLFDDFDKGYKNAFFIHAKDEVLNSDDLALFENLAKAIENKKMINFLYENFEFKVKPLKVAKFEGYWYLLCLDADKNDKFKKFHVKTIKNLSVSNESFKTSKEIETKLKNANSIWFDIDEESFVVELLVHNLVLKFIERIPLKTQKMISQKNDFTTIYLEISNEYEIVPFILRFIPFIRVISPNELNEKIKNLLSEYLKSI</sequence>
<dbReference type="PANTHER" id="PTHR34580:SF1">
    <property type="entry name" value="PROTEIN PAFC"/>
    <property type="match status" value="1"/>
</dbReference>